<feature type="compositionally biased region" description="Polar residues" evidence="2">
    <location>
        <begin position="1183"/>
        <end position="1201"/>
    </location>
</feature>
<evidence type="ECO:0000313" key="5">
    <source>
        <dbReference type="Proteomes" id="UP000054350"/>
    </source>
</evidence>
<dbReference type="GO" id="GO:0005543">
    <property type="term" value="F:phospholipid binding"/>
    <property type="evidence" value="ECO:0007669"/>
    <property type="project" value="InterPro"/>
</dbReference>
<dbReference type="Gene3D" id="2.30.29.30">
    <property type="entry name" value="Pleckstrin-homology domain (PH domain)/Phosphotyrosine-binding domain (PTB)"/>
    <property type="match status" value="1"/>
</dbReference>
<name>A0A0L0TBN5_ALLM3</name>
<keyword evidence="5" id="KW-1185">Reference proteome</keyword>
<dbReference type="Proteomes" id="UP000054350">
    <property type="component" value="Unassembled WGS sequence"/>
</dbReference>
<feature type="compositionally biased region" description="Low complexity" evidence="2">
    <location>
        <begin position="1332"/>
        <end position="1358"/>
    </location>
</feature>
<evidence type="ECO:0000256" key="2">
    <source>
        <dbReference type="SAM" id="MobiDB-lite"/>
    </source>
</evidence>
<dbReference type="GO" id="GO:0032065">
    <property type="term" value="P:maintenance of protein location in cell cortex"/>
    <property type="evidence" value="ECO:0007669"/>
    <property type="project" value="InterPro"/>
</dbReference>
<dbReference type="Pfam" id="PF12814">
    <property type="entry name" value="Mcp5_PH"/>
    <property type="match status" value="1"/>
</dbReference>
<feature type="compositionally biased region" description="Low complexity" evidence="2">
    <location>
        <begin position="1256"/>
        <end position="1270"/>
    </location>
</feature>
<dbReference type="OrthoDB" id="5589754at2759"/>
<feature type="compositionally biased region" description="Basic and acidic residues" evidence="2">
    <location>
        <begin position="45"/>
        <end position="86"/>
    </location>
</feature>
<reference evidence="4 5" key="1">
    <citation type="submission" date="2009-11" db="EMBL/GenBank/DDBJ databases">
        <title>Annotation of Allomyces macrogynus ATCC 38327.</title>
        <authorList>
            <consortium name="The Broad Institute Genome Sequencing Platform"/>
            <person name="Russ C."/>
            <person name="Cuomo C."/>
            <person name="Burger G."/>
            <person name="Gray M.W."/>
            <person name="Holland P.W.H."/>
            <person name="King N."/>
            <person name="Lang F.B.F."/>
            <person name="Roger A.J."/>
            <person name="Ruiz-Trillo I."/>
            <person name="Young S.K."/>
            <person name="Zeng Q."/>
            <person name="Gargeya S."/>
            <person name="Fitzgerald M."/>
            <person name="Haas B."/>
            <person name="Abouelleil A."/>
            <person name="Alvarado L."/>
            <person name="Arachchi H.M."/>
            <person name="Berlin A."/>
            <person name="Chapman S.B."/>
            <person name="Gearin G."/>
            <person name="Goldberg J."/>
            <person name="Griggs A."/>
            <person name="Gujja S."/>
            <person name="Hansen M."/>
            <person name="Heiman D."/>
            <person name="Howarth C."/>
            <person name="Larimer J."/>
            <person name="Lui A."/>
            <person name="MacDonald P.J.P."/>
            <person name="McCowen C."/>
            <person name="Montmayeur A."/>
            <person name="Murphy C."/>
            <person name="Neiman D."/>
            <person name="Pearson M."/>
            <person name="Priest M."/>
            <person name="Roberts A."/>
            <person name="Saif S."/>
            <person name="Shea T."/>
            <person name="Sisk P."/>
            <person name="Stolte C."/>
            <person name="Sykes S."/>
            <person name="Wortman J."/>
            <person name="Nusbaum C."/>
            <person name="Birren B."/>
        </authorList>
    </citation>
    <scope>NUCLEOTIDE SEQUENCE [LARGE SCALE GENOMIC DNA]</scope>
    <source>
        <strain evidence="4 5">ATCC 38327</strain>
    </source>
</reference>
<feature type="compositionally biased region" description="Acidic residues" evidence="2">
    <location>
        <begin position="451"/>
        <end position="474"/>
    </location>
</feature>
<evidence type="ECO:0000313" key="4">
    <source>
        <dbReference type="EMBL" id="KNE72223.1"/>
    </source>
</evidence>
<organism evidence="4 5">
    <name type="scientific">Allomyces macrogynus (strain ATCC 38327)</name>
    <name type="common">Allomyces javanicus var. macrogynus</name>
    <dbReference type="NCBI Taxonomy" id="578462"/>
    <lineage>
        <taxon>Eukaryota</taxon>
        <taxon>Fungi</taxon>
        <taxon>Fungi incertae sedis</taxon>
        <taxon>Blastocladiomycota</taxon>
        <taxon>Blastocladiomycetes</taxon>
        <taxon>Blastocladiales</taxon>
        <taxon>Blastocladiaceae</taxon>
        <taxon>Allomyces</taxon>
    </lineage>
</organism>
<dbReference type="InterPro" id="IPR011993">
    <property type="entry name" value="PH-like_dom_sf"/>
</dbReference>
<feature type="domain" description="Pleckstrin homology" evidence="3">
    <location>
        <begin position="993"/>
        <end position="1125"/>
    </location>
</feature>
<feature type="region of interest" description="Disordered" evidence="2">
    <location>
        <begin position="450"/>
        <end position="501"/>
    </location>
</feature>
<dbReference type="GO" id="GO:0005938">
    <property type="term" value="C:cell cortex"/>
    <property type="evidence" value="ECO:0007669"/>
    <property type="project" value="InterPro"/>
</dbReference>
<evidence type="ECO:0000259" key="3">
    <source>
        <dbReference type="Pfam" id="PF12814"/>
    </source>
</evidence>
<feature type="compositionally biased region" description="Low complexity" evidence="2">
    <location>
        <begin position="801"/>
        <end position="815"/>
    </location>
</feature>
<feature type="region of interest" description="Disordered" evidence="2">
    <location>
        <begin position="1172"/>
        <end position="1270"/>
    </location>
</feature>
<feature type="compositionally biased region" description="Low complexity" evidence="2">
    <location>
        <begin position="605"/>
        <end position="618"/>
    </location>
</feature>
<protein>
    <recommendedName>
        <fullName evidence="3">Pleckstrin homology domain-containing protein</fullName>
    </recommendedName>
</protein>
<feature type="compositionally biased region" description="Low complexity" evidence="2">
    <location>
        <begin position="319"/>
        <end position="329"/>
    </location>
</feature>
<feature type="region of interest" description="Disordered" evidence="2">
    <location>
        <begin position="37"/>
        <end position="102"/>
    </location>
</feature>
<sequence length="1407" mass="147078">MAMAFARFQVPRADPVSPVVAHASVAVVPDTVAVEAKVPGDEDEATPHASREWLPTDKPADDDNEAVHNDDVLDAAHADPDAHDHSDDELDAATLPSLPSHTSDATLTASLSSLMLGTDSALKDAMAHLTRPLQAHVAAVEAQRDEAVLAAHAQVAKAAEKVALLEQQLQSHDLELHTKAGDVHRAYAEAARLKDKYAAVLDENDALREENAVAKEQLAGMAKHAKAETEAARRKVAAAAREKQEMLAALEAAHSENETLKRRLTKALAAAHNNSPNGGMSRRHRRWSKLRKPAASSSDDDSDSGASSVVSRASDRARAPTPTTTTSLLLEQTQVELRTVQEHAVALEDENRALREELAVLGTENDELHLLFEHSREALAQLEAERDLVAASADLGGSLAAEMDPSRMVPKFNQAVQVDPAELEPLEVAVEDVEVTPRVEDVAAALAAAVDEAETEFEAEAEPEPPAEKQDDEAVAVPSPPPKLVARDVPEAPAEPEPAADETATIADSIAVAAPESVADIAVEPAASPTPKPQPTIRVSVDDGSVTIGAEAVAEGYIILPYYLRNRVDRATQTRGGTTTTRSLSMPSLGDLLRTSTPPVPPVPSDAGGASPRPGGARSKLRPLSSVELGERLSEIQNMGRHLRARARTASNRGSVARLSMVADDDDASVRERFEALFRAPAPPLPTSPPALLLPALGSATPSAMPADLVHPRPQPAVAARELSTIMEVPSPRASRGEAMSPEMMPSNLLSPASLCMPTLTRVKPGASPAMPGAVPLVPPARSQSAQLAFESKLVIASNGASSPPTTTGTTTPASAPAPAPKTPPTTTRRSGNRTSMLGPLPRPLPVPYTTHMMLTPSYYADDDLDDDWSTVIGASVVGNAAKKRSWDDPANAAAETGSNATSATGTAVAPAVRARMMKSYSRNRRSQALRASMIGDLPGAPAAAGTAVVPPAITAFSFGAGGGNPFTFPSTSSSVALGPASTVPHADARAHHLSRLFLGTWMLKADRRDRNLRPRFFWINHTDLREDVTVMWAKTNPFVKDAKEKKPKEAVFKCLTIMDVWQSNRGLKKTILRNSPKSKGAKRDSTNMDVETLLIINTGTRQLHLRAPTPEDHEAWFQGLSFLVDERRKAQALPHDSDEKAAAALANAGARPPTQFKAAATAVMVAGALAGRPSPLRKPRSGSASASNLGGTTSMSSLSVSAVGAPPLTSASVVESGSHHHHHFARSSSAASSLGVGAVPLDPTVGPRPRAESNASSTAPSTTSPTRHAAVAAASSALCLSWPLLRKSSKSSATDAATHGTLLSSVSDSSYPERSSSLAAAMTVDRVTSPTAGSGSTVSRSGSRSGASSVSGSGSRSPQVEHGSGGTTSRIASIMAKMRNGNRATSSARNGSGSSASSAVGAPIAE</sequence>
<feature type="compositionally biased region" description="Low complexity" evidence="2">
    <location>
        <begin position="1227"/>
        <end position="1240"/>
    </location>
</feature>
<reference evidence="5" key="2">
    <citation type="submission" date="2009-11" db="EMBL/GenBank/DDBJ databases">
        <title>The Genome Sequence of Allomyces macrogynus strain ATCC 38327.</title>
        <authorList>
            <consortium name="The Broad Institute Genome Sequencing Platform"/>
            <person name="Russ C."/>
            <person name="Cuomo C."/>
            <person name="Shea T."/>
            <person name="Young S.K."/>
            <person name="Zeng Q."/>
            <person name="Koehrsen M."/>
            <person name="Haas B."/>
            <person name="Borodovsky M."/>
            <person name="Guigo R."/>
            <person name="Alvarado L."/>
            <person name="Berlin A."/>
            <person name="Borenstein D."/>
            <person name="Chen Z."/>
            <person name="Engels R."/>
            <person name="Freedman E."/>
            <person name="Gellesch M."/>
            <person name="Goldberg J."/>
            <person name="Griggs A."/>
            <person name="Gujja S."/>
            <person name="Heiman D."/>
            <person name="Hepburn T."/>
            <person name="Howarth C."/>
            <person name="Jen D."/>
            <person name="Larson L."/>
            <person name="Lewis B."/>
            <person name="Mehta T."/>
            <person name="Park D."/>
            <person name="Pearson M."/>
            <person name="Roberts A."/>
            <person name="Saif S."/>
            <person name="Shenoy N."/>
            <person name="Sisk P."/>
            <person name="Stolte C."/>
            <person name="Sykes S."/>
            <person name="Walk T."/>
            <person name="White J."/>
            <person name="Yandava C."/>
            <person name="Burger G."/>
            <person name="Gray M.W."/>
            <person name="Holland P.W.H."/>
            <person name="King N."/>
            <person name="Lang F.B.F."/>
            <person name="Roger A.J."/>
            <person name="Ruiz-Trillo I."/>
            <person name="Lander E."/>
            <person name="Nusbaum C."/>
        </authorList>
    </citation>
    <scope>NUCLEOTIDE SEQUENCE [LARGE SCALE GENOMIC DNA]</scope>
    <source>
        <strain evidence="5">ATCC 38327</strain>
    </source>
</reference>
<accession>A0A0L0TBN5</accession>
<feature type="compositionally biased region" description="Low complexity" evidence="2">
    <location>
        <begin position="573"/>
        <end position="582"/>
    </location>
</feature>
<dbReference type="InterPro" id="IPR024774">
    <property type="entry name" value="PH_dom-Mcp5-type"/>
</dbReference>
<evidence type="ECO:0000256" key="1">
    <source>
        <dbReference type="SAM" id="Coils"/>
    </source>
</evidence>
<feature type="coiled-coil region" evidence="1">
    <location>
        <begin position="155"/>
        <end position="270"/>
    </location>
</feature>
<dbReference type="OMA" id="EANSAVM"/>
<proteinExistence type="predicted"/>
<feature type="region of interest" description="Disordered" evidence="2">
    <location>
        <begin position="573"/>
        <end position="622"/>
    </location>
</feature>
<feature type="compositionally biased region" description="Low complexity" evidence="2">
    <location>
        <begin position="1385"/>
        <end position="1407"/>
    </location>
</feature>
<dbReference type="VEuPathDB" id="FungiDB:AMAG_20558"/>
<feature type="region of interest" description="Disordered" evidence="2">
    <location>
        <begin position="1323"/>
        <end position="1407"/>
    </location>
</feature>
<gene>
    <name evidence="4" type="ORF">AMAG_20558</name>
</gene>
<feature type="coiled-coil region" evidence="1">
    <location>
        <begin position="330"/>
        <end position="385"/>
    </location>
</feature>
<feature type="compositionally biased region" description="Basic residues" evidence="2">
    <location>
        <begin position="281"/>
        <end position="292"/>
    </location>
</feature>
<feature type="region of interest" description="Disordered" evidence="2">
    <location>
        <begin position="270"/>
        <end position="329"/>
    </location>
</feature>
<feature type="region of interest" description="Disordered" evidence="2">
    <location>
        <begin position="798"/>
        <end position="847"/>
    </location>
</feature>
<dbReference type="EMBL" id="GG745378">
    <property type="protein sequence ID" value="KNE72223.1"/>
    <property type="molecule type" value="Genomic_DNA"/>
</dbReference>
<keyword evidence="1" id="KW-0175">Coiled coil</keyword>